<dbReference type="EMBL" id="FOEL01000011">
    <property type="protein sequence ID" value="SER16001.1"/>
    <property type="molecule type" value="Genomic_DNA"/>
</dbReference>
<name>A0A1H9LX42_9BACI</name>
<reference evidence="2 3" key="1">
    <citation type="submission" date="2016-10" db="EMBL/GenBank/DDBJ databases">
        <authorList>
            <person name="Varghese N."/>
            <person name="Submissions S."/>
        </authorList>
    </citation>
    <scope>NUCLEOTIDE SEQUENCE [LARGE SCALE GENOMIC DNA]</scope>
    <source>
        <strain evidence="2 3">TC-13</strain>
    </source>
</reference>
<dbReference type="Pfam" id="PF13751">
    <property type="entry name" value="DDE_Tnp_1_6"/>
    <property type="match status" value="1"/>
</dbReference>
<dbReference type="InterPro" id="IPR025668">
    <property type="entry name" value="Tnp_DDE_dom"/>
</dbReference>
<proteinExistence type="predicted"/>
<evidence type="ECO:0000259" key="1">
    <source>
        <dbReference type="Pfam" id="PF13751"/>
    </source>
</evidence>
<sequence length="86" mass="10288">MNYATTTREGYRQYKSNPLICAKCPSLSQCTESKHHQKLIQRHIWESYVEEAEHLRHAYDIKQIYAKRKETIERVFADAMDNLKRS</sequence>
<dbReference type="AlphaFoldDB" id="A0A1H9LX42"/>
<comment type="caution">
    <text evidence="2">The sequence shown here is derived from an EMBL/GenBank/DDBJ whole genome shotgun (WGS) entry which is preliminary data.</text>
</comment>
<accession>A0A1H9LX42</accession>
<protein>
    <submittedName>
        <fullName evidence="2">Transposase DDE domain-containing protein</fullName>
    </submittedName>
</protein>
<organism evidence="2 3">
    <name type="scientific">Lysinibacillus fusiformis</name>
    <dbReference type="NCBI Taxonomy" id="28031"/>
    <lineage>
        <taxon>Bacteria</taxon>
        <taxon>Bacillati</taxon>
        <taxon>Bacillota</taxon>
        <taxon>Bacilli</taxon>
        <taxon>Bacillales</taxon>
        <taxon>Bacillaceae</taxon>
        <taxon>Lysinibacillus</taxon>
    </lineage>
</organism>
<feature type="domain" description="Transposase DDE" evidence="1">
    <location>
        <begin position="2"/>
        <end position="82"/>
    </location>
</feature>
<evidence type="ECO:0000313" key="3">
    <source>
        <dbReference type="Proteomes" id="UP000199410"/>
    </source>
</evidence>
<evidence type="ECO:0000313" key="2">
    <source>
        <dbReference type="EMBL" id="SER16001.1"/>
    </source>
</evidence>
<gene>
    <name evidence="2" type="ORF">SAMN02787113_03128</name>
</gene>
<dbReference type="Proteomes" id="UP000199410">
    <property type="component" value="Unassembled WGS sequence"/>
</dbReference>